<comment type="caution">
    <text evidence="1">The sequence shown here is derived from an EMBL/GenBank/DDBJ whole genome shotgun (WGS) entry which is preliminary data.</text>
</comment>
<gene>
    <name evidence="1" type="ORF">MRB53_023517</name>
</gene>
<organism evidence="1 2">
    <name type="scientific">Persea americana</name>
    <name type="common">Avocado</name>
    <dbReference type="NCBI Taxonomy" id="3435"/>
    <lineage>
        <taxon>Eukaryota</taxon>
        <taxon>Viridiplantae</taxon>
        <taxon>Streptophyta</taxon>
        <taxon>Embryophyta</taxon>
        <taxon>Tracheophyta</taxon>
        <taxon>Spermatophyta</taxon>
        <taxon>Magnoliopsida</taxon>
        <taxon>Magnoliidae</taxon>
        <taxon>Laurales</taxon>
        <taxon>Lauraceae</taxon>
        <taxon>Persea</taxon>
    </lineage>
</organism>
<name>A0ACC2LAX0_PERAE</name>
<proteinExistence type="predicted"/>
<accession>A0ACC2LAX0</accession>
<evidence type="ECO:0000313" key="1">
    <source>
        <dbReference type="EMBL" id="KAJ8630194.1"/>
    </source>
</evidence>
<sequence>MSLSLLNRKSYMEPHPTTNRQSYFKHQILSESNKNSKILQNSQKKGTHEVSGHFDTIWPNFNPSTAERELPTAIVSNTSNLRSEPMDGLKIPPKGSMSNFKSNQHRLTLHQLSNGEIKPPGGENL</sequence>
<keyword evidence="2" id="KW-1185">Reference proteome</keyword>
<dbReference type="EMBL" id="CM056815">
    <property type="protein sequence ID" value="KAJ8630194.1"/>
    <property type="molecule type" value="Genomic_DNA"/>
</dbReference>
<protein>
    <submittedName>
        <fullName evidence="1">Uncharacterized protein</fullName>
    </submittedName>
</protein>
<dbReference type="Proteomes" id="UP001234297">
    <property type="component" value="Chromosome 7"/>
</dbReference>
<reference evidence="1 2" key="1">
    <citation type="journal article" date="2022" name="Hortic Res">
        <title>A haplotype resolved chromosomal level avocado genome allows analysis of novel avocado genes.</title>
        <authorList>
            <person name="Nath O."/>
            <person name="Fletcher S.J."/>
            <person name="Hayward A."/>
            <person name="Shaw L.M."/>
            <person name="Masouleh A.K."/>
            <person name="Furtado A."/>
            <person name="Henry R.J."/>
            <person name="Mitter N."/>
        </authorList>
    </citation>
    <scope>NUCLEOTIDE SEQUENCE [LARGE SCALE GENOMIC DNA]</scope>
    <source>
        <strain evidence="2">cv. Hass</strain>
    </source>
</reference>
<evidence type="ECO:0000313" key="2">
    <source>
        <dbReference type="Proteomes" id="UP001234297"/>
    </source>
</evidence>